<dbReference type="CDD" id="cd02440">
    <property type="entry name" value="AdoMet_MTases"/>
    <property type="match status" value="1"/>
</dbReference>
<comment type="similarity">
    <text evidence="5">Belongs to the class I-like SAM-binding methyltransferase superfamily. UbiG/COQ3 family.</text>
</comment>
<comment type="catalytic activity">
    <reaction evidence="5">
        <text>a 3,4-dihydroxy-5-(all-trans-polyprenyl)benzoate + S-adenosyl-L-methionine = a 4-hydroxy-3-methoxy-5-(all-trans-polyprenyl)benzoate + S-adenosyl-L-homocysteine + H(+)</text>
        <dbReference type="Rhea" id="RHEA:44452"/>
        <dbReference type="Rhea" id="RHEA-COMP:10930"/>
        <dbReference type="Rhea" id="RHEA-COMP:10931"/>
        <dbReference type="ChEBI" id="CHEBI:15378"/>
        <dbReference type="ChEBI" id="CHEBI:57856"/>
        <dbReference type="ChEBI" id="CHEBI:59789"/>
        <dbReference type="ChEBI" id="CHEBI:64694"/>
        <dbReference type="ChEBI" id="CHEBI:84443"/>
        <dbReference type="EC" id="2.1.1.114"/>
    </reaction>
</comment>
<dbReference type="EC" id="2.1.1.64" evidence="5"/>
<keyword evidence="2 5" id="KW-0808">Transferase</keyword>
<evidence type="ECO:0000256" key="3">
    <source>
        <dbReference type="ARBA" id="ARBA00022688"/>
    </source>
</evidence>
<dbReference type="OrthoDB" id="3265906at2759"/>
<comment type="cofactor">
    <cofactor evidence="5">
        <name>Mg(2+)</name>
        <dbReference type="ChEBI" id="CHEBI:18420"/>
    </cofactor>
</comment>
<evidence type="ECO:0000256" key="2">
    <source>
        <dbReference type="ARBA" id="ARBA00022679"/>
    </source>
</evidence>
<organism evidence="6 7">
    <name type="scientific">Rhizoclosmatium globosum</name>
    <dbReference type="NCBI Taxonomy" id="329046"/>
    <lineage>
        <taxon>Eukaryota</taxon>
        <taxon>Fungi</taxon>
        <taxon>Fungi incertae sedis</taxon>
        <taxon>Chytridiomycota</taxon>
        <taxon>Chytridiomycota incertae sedis</taxon>
        <taxon>Chytridiomycetes</taxon>
        <taxon>Chytridiales</taxon>
        <taxon>Chytriomycetaceae</taxon>
        <taxon>Rhizoclosmatium</taxon>
    </lineage>
</organism>
<keyword evidence="3 5" id="KW-0831">Ubiquinone biosynthesis</keyword>
<reference evidence="6 7" key="1">
    <citation type="submission" date="2016-07" db="EMBL/GenBank/DDBJ databases">
        <title>Pervasive Adenine N6-methylation of Active Genes in Fungi.</title>
        <authorList>
            <consortium name="DOE Joint Genome Institute"/>
            <person name="Mondo S.J."/>
            <person name="Dannebaum R.O."/>
            <person name="Kuo R.C."/>
            <person name="Labutti K."/>
            <person name="Haridas S."/>
            <person name="Kuo A."/>
            <person name="Salamov A."/>
            <person name="Ahrendt S.R."/>
            <person name="Lipzen A."/>
            <person name="Sullivan W."/>
            <person name="Andreopoulos W.B."/>
            <person name="Clum A."/>
            <person name="Lindquist E."/>
            <person name="Daum C."/>
            <person name="Ramamoorthy G.K."/>
            <person name="Gryganskyi A."/>
            <person name="Culley D."/>
            <person name="Magnuson J.K."/>
            <person name="James T.Y."/>
            <person name="O'Malley M.A."/>
            <person name="Stajich J.E."/>
            <person name="Spatafora J.W."/>
            <person name="Visel A."/>
            <person name="Grigoriev I.V."/>
        </authorList>
    </citation>
    <scope>NUCLEOTIDE SEQUENCE [LARGE SCALE GENOMIC DNA]</scope>
    <source>
        <strain evidence="6 7">JEL800</strain>
    </source>
</reference>
<dbReference type="UniPathway" id="UPA00232"/>
<dbReference type="InterPro" id="IPR010233">
    <property type="entry name" value="UbiG_MeTrfase"/>
</dbReference>
<evidence type="ECO:0000256" key="1">
    <source>
        <dbReference type="ARBA" id="ARBA00022603"/>
    </source>
</evidence>
<keyword evidence="6" id="KW-0830">Ubiquinone</keyword>
<dbReference type="EC" id="2.1.1.114" evidence="5"/>
<keyword evidence="5" id="KW-0999">Mitochondrion inner membrane</keyword>
<comment type="function">
    <text evidence="5">O-methyltransferase required for two non-consecutive steps during ubiquinone biosynthesis. Catalyzes the 2 O-methylation of 3,4-dihydroxy-5-(all-trans-polyprenyl)benzoic acid into 4-hydroxy-3-methoxy-5-(all-trans-polyprenyl)benzoic acid. Also catalyzes the last step of ubiquinone biosynthesis by mediating methylation of 3-demethylubiquinone into ubiquinone. Also able to mediate the methylation of 3-demethylubiquinol into ubiquinol.</text>
</comment>
<feature type="binding site" evidence="5">
    <location>
        <position position="95"/>
    </location>
    <ligand>
        <name>S-adenosyl-L-methionine</name>
        <dbReference type="ChEBI" id="CHEBI:59789"/>
    </ligand>
</feature>
<accession>A0A1Y2CW24</accession>
<keyword evidence="5" id="KW-0496">Mitochondrion</keyword>
<comment type="caution">
    <text evidence="6">The sequence shown here is derived from an EMBL/GenBank/DDBJ whole genome shotgun (WGS) entry which is preliminary data.</text>
</comment>
<dbReference type="EC" id="2.1.1.-" evidence="5"/>
<sequence>MNRVLLRFTLSHWQSTRSLTTAASSSINAEEVSKFAAASAEWWNPHGQFGMLHKMNPPRTKYIRDQVLKHLNPTLFPPSATPAHPFKGLRILDVGCGGGLLSESLARLGATVTGLDASPENTAMATYHVSLDPSLSPPPTFLAEPIEHHLQNTQQKYDVVTSLEVIEHVNNPATFLKHCLQSVKPGGVAVFSTINRTRTSWLLTILAAEHVLKWVPVGTHDHAKYITPEELEGFVKGSGENVQVVDVRGIAYRVLENRWEVLGSEADKKALGNSLGFGDLEMNYIVTVTKGME</sequence>
<comment type="subcellular location">
    <subcellularLocation>
        <location evidence="5">Mitochondrion inner membrane</location>
        <topology evidence="5">Peripheral membrane protein</topology>
        <orientation evidence="5">Matrix side</orientation>
    </subcellularLocation>
</comment>
<protein>
    <recommendedName>
        <fullName evidence="5">Ubiquinone biosynthesis O-methyltransferase, mitochondrial</fullName>
    </recommendedName>
    <alternativeName>
        <fullName evidence="5">3-demethylubiquinol 3-O-methyltransferase</fullName>
        <ecNumber evidence="5">2.1.1.64</ecNumber>
    </alternativeName>
    <alternativeName>
        <fullName evidence="5">3-demethylubiquinone 3-O-methyltransferase</fullName>
        <ecNumber evidence="5">2.1.1.-</ecNumber>
    </alternativeName>
    <alternativeName>
        <fullName evidence="5">Polyprenyldihydroxybenzoate methyltransferase</fullName>
        <ecNumber evidence="5">2.1.1.114</ecNumber>
    </alternativeName>
</protein>
<dbReference type="GO" id="GO:0046872">
    <property type="term" value="F:metal ion binding"/>
    <property type="evidence" value="ECO:0007669"/>
    <property type="project" value="UniProtKB-KW"/>
</dbReference>
<dbReference type="STRING" id="329046.A0A1Y2CW24"/>
<gene>
    <name evidence="5" type="primary">COQ3</name>
    <name evidence="6" type="ORF">BCR33DRAFT_712346</name>
</gene>
<evidence type="ECO:0000256" key="5">
    <source>
        <dbReference type="HAMAP-Rule" id="MF_03190"/>
    </source>
</evidence>
<evidence type="ECO:0000256" key="4">
    <source>
        <dbReference type="ARBA" id="ARBA00022691"/>
    </source>
</evidence>
<feature type="binding site" evidence="5">
    <location>
        <position position="116"/>
    </location>
    <ligand>
        <name>S-adenosyl-L-methionine</name>
        <dbReference type="ChEBI" id="CHEBI:59789"/>
    </ligand>
</feature>
<feature type="binding site" evidence="5">
    <location>
        <position position="163"/>
    </location>
    <ligand>
        <name>S-adenosyl-L-methionine</name>
        <dbReference type="ChEBI" id="CHEBI:59789"/>
    </ligand>
</feature>
<dbReference type="GO" id="GO:0031314">
    <property type="term" value="C:extrinsic component of mitochondrial inner membrane"/>
    <property type="evidence" value="ECO:0007669"/>
    <property type="project" value="UniProtKB-UniRule"/>
</dbReference>
<dbReference type="Proteomes" id="UP000193642">
    <property type="component" value="Unassembled WGS sequence"/>
</dbReference>
<keyword evidence="7" id="KW-1185">Reference proteome</keyword>
<dbReference type="AlphaFoldDB" id="A0A1Y2CW24"/>
<evidence type="ECO:0000313" key="6">
    <source>
        <dbReference type="EMBL" id="ORY51240.1"/>
    </source>
</evidence>
<feature type="binding site" evidence="5">
    <location>
        <position position="167"/>
    </location>
    <ligand>
        <name>Mg(2+)</name>
        <dbReference type="ChEBI" id="CHEBI:18420"/>
    </ligand>
</feature>
<name>A0A1Y2CW24_9FUNG</name>
<dbReference type="SUPFAM" id="SSF53335">
    <property type="entry name" value="S-adenosyl-L-methionine-dependent methyltransferases"/>
    <property type="match status" value="1"/>
</dbReference>
<evidence type="ECO:0000313" key="7">
    <source>
        <dbReference type="Proteomes" id="UP000193642"/>
    </source>
</evidence>
<dbReference type="Gene3D" id="3.40.50.150">
    <property type="entry name" value="Vaccinia Virus protein VP39"/>
    <property type="match status" value="1"/>
</dbReference>
<feature type="binding site" evidence="5">
    <location>
        <position position="168"/>
    </location>
    <ligand>
        <name>Mg(2+)</name>
        <dbReference type="ChEBI" id="CHEBI:18420"/>
    </ligand>
</feature>
<feature type="binding site" evidence="5">
    <location>
        <position position="59"/>
    </location>
    <ligand>
        <name>S-adenosyl-L-methionine</name>
        <dbReference type="ChEBI" id="CHEBI:59789"/>
    </ligand>
</feature>
<dbReference type="Pfam" id="PF13489">
    <property type="entry name" value="Methyltransf_23"/>
    <property type="match status" value="1"/>
</dbReference>
<dbReference type="GO" id="GO:0061542">
    <property type="term" value="F:3-demethylubiquinol 3-O-methyltransferase activity"/>
    <property type="evidence" value="ECO:0007669"/>
    <property type="project" value="UniProtKB-UniRule"/>
</dbReference>
<dbReference type="InterPro" id="IPR029063">
    <property type="entry name" value="SAM-dependent_MTases_sf"/>
</dbReference>
<comment type="catalytic activity">
    <reaction evidence="5">
        <text>a 3-demethylubiquinone + S-adenosyl-L-methionine = a ubiquinone + S-adenosyl-L-homocysteine</text>
        <dbReference type="Rhea" id="RHEA:81215"/>
        <dbReference type="Rhea" id="RHEA-COMP:9565"/>
        <dbReference type="Rhea" id="RHEA-COMP:19654"/>
        <dbReference type="ChEBI" id="CHEBI:16389"/>
        <dbReference type="ChEBI" id="CHEBI:57856"/>
        <dbReference type="ChEBI" id="CHEBI:59789"/>
        <dbReference type="ChEBI" id="CHEBI:231825"/>
    </reaction>
</comment>
<comment type="pathway">
    <text evidence="5">Cofactor biosynthesis; ubiquinone biosynthesis.</text>
</comment>
<keyword evidence="1 5" id="KW-0489">Methyltransferase</keyword>
<feature type="binding site" evidence="5">
    <location>
        <position position="164"/>
    </location>
    <ligand>
        <name>Mg(2+)</name>
        <dbReference type="ChEBI" id="CHEBI:18420"/>
    </ligand>
</feature>
<dbReference type="GO" id="GO:0010420">
    <property type="term" value="F:polyprenyldihydroxybenzoate methyltransferase activity"/>
    <property type="evidence" value="ECO:0007669"/>
    <property type="project" value="UniProtKB-UniRule"/>
</dbReference>
<proteinExistence type="inferred from homology"/>
<dbReference type="HAMAP" id="MF_00472">
    <property type="entry name" value="UbiG"/>
    <property type="match status" value="1"/>
</dbReference>
<dbReference type="PANTHER" id="PTHR43464:SF19">
    <property type="entry name" value="UBIQUINONE BIOSYNTHESIS O-METHYLTRANSFERASE, MITOCHONDRIAL"/>
    <property type="match status" value="1"/>
</dbReference>
<comment type="subunit">
    <text evidence="5">Component of a multi-subunit COQ enzyme complex, composed of at least COQ3, COQ4, COQ5, COQ6, COQ7 and COQ9.</text>
</comment>
<comment type="catalytic activity">
    <reaction evidence="5">
        <text>a 3-demethylubiquinol + S-adenosyl-L-methionine = a ubiquinol + S-adenosyl-L-homocysteine + H(+)</text>
        <dbReference type="Rhea" id="RHEA:44380"/>
        <dbReference type="Rhea" id="RHEA-COMP:9566"/>
        <dbReference type="Rhea" id="RHEA-COMP:10914"/>
        <dbReference type="ChEBI" id="CHEBI:15378"/>
        <dbReference type="ChEBI" id="CHEBI:17976"/>
        <dbReference type="ChEBI" id="CHEBI:57856"/>
        <dbReference type="ChEBI" id="CHEBI:59789"/>
        <dbReference type="ChEBI" id="CHEBI:84422"/>
        <dbReference type="EC" id="2.1.1.64"/>
    </reaction>
</comment>
<dbReference type="NCBIfam" id="TIGR01983">
    <property type="entry name" value="UbiG"/>
    <property type="match status" value="1"/>
</dbReference>
<dbReference type="PANTHER" id="PTHR43464">
    <property type="entry name" value="METHYLTRANSFERASE"/>
    <property type="match status" value="1"/>
</dbReference>
<keyword evidence="4 5" id="KW-0949">S-adenosyl-L-methionine</keyword>
<dbReference type="GO" id="GO:0120537">
    <property type="term" value="F:3-demethylubiquinone 3-O-methyltransferase activity"/>
    <property type="evidence" value="ECO:0007669"/>
    <property type="project" value="RHEA"/>
</dbReference>
<keyword evidence="5" id="KW-0460">Magnesium</keyword>
<dbReference type="EMBL" id="MCGO01000005">
    <property type="protein sequence ID" value="ORY51240.1"/>
    <property type="molecule type" value="Genomic_DNA"/>
</dbReference>
<dbReference type="GO" id="GO:0032259">
    <property type="term" value="P:methylation"/>
    <property type="evidence" value="ECO:0007669"/>
    <property type="project" value="UniProtKB-KW"/>
</dbReference>
<keyword evidence="5" id="KW-0479">Metal-binding</keyword>
<keyword evidence="5" id="KW-0472">Membrane</keyword>